<organism evidence="1 2">
    <name type="scientific">Aequorivita echinoideorum</name>
    <dbReference type="NCBI Taxonomy" id="1549647"/>
    <lineage>
        <taxon>Bacteria</taxon>
        <taxon>Pseudomonadati</taxon>
        <taxon>Bacteroidota</taxon>
        <taxon>Flavobacteriia</taxon>
        <taxon>Flavobacteriales</taxon>
        <taxon>Flavobacteriaceae</taxon>
        <taxon>Aequorivita</taxon>
    </lineage>
</organism>
<evidence type="ECO:0000313" key="2">
    <source>
        <dbReference type="Proteomes" id="UP001297092"/>
    </source>
</evidence>
<gene>
    <name evidence="1" type="ORF">KIV10_13735</name>
</gene>
<dbReference type="EMBL" id="JAHCTB010000017">
    <property type="protein sequence ID" value="MBT0609242.1"/>
    <property type="molecule type" value="Genomic_DNA"/>
</dbReference>
<dbReference type="RefSeq" id="WP_214114719.1">
    <property type="nucleotide sequence ID" value="NZ_JAHCTB010000017.1"/>
</dbReference>
<proteinExistence type="predicted"/>
<evidence type="ECO:0000313" key="1">
    <source>
        <dbReference type="EMBL" id="MBT0609242.1"/>
    </source>
</evidence>
<protein>
    <recommendedName>
        <fullName evidence="3">HTH cro/C1-type domain-containing protein</fullName>
    </recommendedName>
</protein>
<dbReference type="Proteomes" id="UP001297092">
    <property type="component" value="Unassembled WGS sequence"/>
</dbReference>
<name>A0ABS5S7Q5_9FLAO</name>
<sequence>MATRKYTGTEAPHIGNMLEKRIIERRISVNGVARILDRSNVTVRAYRKRASLQTSILWELCQVMKHNFFMDLAAQLPPTFTTYAPDPTAPLREKIAQLEHENLLLKTQVETLLKIAGK</sequence>
<keyword evidence="2" id="KW-1185">Reference proteome</keyword>
<evidence type="ECO:0008006" key="3">
    <source>
        <dbReference type="Google" id="ProtNLM"/>
    </source>
</evidence>
<comment type="caution">
    <text evidence="1">The sequence shown here is derived from an EMBL/GenBank/DDBJ whole genome shotgun (WGS) entry which is preliminary data.</text>
</comment>
<reference evidence="1 2" key="1">
    <citation type="submission" date="2021-05" db="EMBL/GenBank/DDBJ databases">
        <title>Aequorivita echinoideorum JCM 30378 genome.</title>
        <authorList>
            <person name="Zhang H."/>
            <person name="Li C."/>
        </authorList>
    </citation>
    <scope>NUCLEOTIDE SEQUENCE [LARGE SCALE GENOMIC DNA]</scope>
    <source>
        <strain evidence="1 2">JCM30378</strain>
    </source>
</reference>
<accession>A0ABS5S7Q5</accession>